<feature type="compositionally biased region" description="Polar residues" evidence="2">
    <location>
        <begin position="148"/>
        <end position="163"/>
    </location>
</feature>
<dbReference type="AlphaFoldDB" id="A0A086TA41"/>
<feature type="compositionally biased region" description="Basic residues" evidence="2">
    <location>
        <begin position="109"/>
        <end position="125"/>
    </location>
</feature>
<feature type="compositionally biased region" description="Basic and acidic residues" evidence="2">
    <location>
        <begin position="16"/>
        <end position="35"/>
    </location>
</feature>
<feature type="compositionally biased region" description="Basic and acidic residues" evidence="2">
    <location>
        <begin position="44"/>
        <end position="64"/>
    </location>
</feature>
<evidence type="ECO:0000256" key="1">
    <source>
        <dbReference type="ARBA" id="ARBA00022801"/>
    </source>
</evidence>
<reference evidence="5" key="1">
    <citation type="journal article" date="2014" name="Genome Announc.">
        <title>Genome sequence and annotation of Acremonium chrysogenum, producer of the beta-lactam antibiotic cephalosporin C.</title>
        <authorList>
            <person name="Terfehr D."/>
            <person name="Dahlmann T.A."/>
            <person name="Specht T."/>
            <person name="Zadra I."/>
            <person name="Kuernsteiner H."/>
            <person name="Kueck U."/>
        </authorList>
    </citation>
    <scope>NUCLEOTIDE SEQUENCE [LARGE SCALE GENOMIC DNA]</scope>
    <source>
        <strain evidence="5">ATCC 11550 / CBS 779.69 / DSM 880 / IAM 14645 / JCM 23072 / IMI 49137</strain>
    </source>
</reference>
<evidence type="ECO:0000256" key="2">
    <source>
        <dbReference type="SAM" id="MobiDB-lite"/>
    </source>
</evidence>
<proteinExistence type="predicted"/>
<dbReference type="Gene3D" id="3.90.70.130">
    <property type="match status" value="1"/>
</dbReference>
<keyword evidence="1" id="KW-0378">Hydrolase</keyword>
<sequence>MGDTIECPFCGPVPGTDEHGILLHMETSHPDDQDKAPPVPSSEANEHPVHGKGRGGDDPQRQEDGIPVLESPRSKKSSGRRDASKQTSPNRPRQQSSVVQAWREIFTGKKPRGSSKDKRRVRHRSKDSDGQTTEGSTAAKSQDGKAEPSSQAPSQRTSGSSKLSAAELGRYANEKRMPTWLVTLLEKDVAVCTTGIVPVLQQLLERCPSTRQAYLCSPCVDHISKLRREGSFCGYRNIQMLVSYMINSRSTGSELFGGTFPSIFQIQDFIEQAWDSGYNPQGRAETGGIKGTRKYIGTPEAQAMFCSLQIPQVPESSPFITPSTRTLTDSRCRGQAFRDKGGTKARSLLLEAVELYFRQGAGGDTSKVSLTALPPIYLQHQGHSLTIVGFERPKEGKPNLLIFSPSYRDSSIVRGLVGETAQMAGSKAAYLLEPYRRGNRYLRKYNEFELL</sequence>
<name>A0A086TA41_HAPC1</name>
<dbReference type="Proteomes" id="UP000029964">
    <property type="component" value="Unassembled WGS sequence"/>
</dbReference>
<dbReference type="STRING" id="857340.A0A086TA41"/>
<dbReference type="InterPro" id="IPR012462">
    <property type="entry name" value="UFSP1/2_DUB_cat"/>
</dbReference>
<feature type="region of interest" description="Disordered" evidence="2">
    <location>
        <begin position="1"/>
        <end position="164"/>
    </location>
</feature>
<evidence type="ECO:0000313" key="5">
    <source>
        <dbReference type="Proteomes" id="UP000029964"/>
    </source>
</evidence>
<dbReference type="OrthoDB" id="288987at2759"/>
<gene>
    <name evidence="4" type="ORF">ACRE_028770</name>
</gene>
<comment type="caution">
    <text evidence="4">The sequence shown here is derived from an EMBL/GenBank/DDBJ whole genome shotgun (WGS) entry which is preliminary data.</text>
</comment>
<feature type="domain" description="UFSP1/2/DUB catalytic" evidence="3">
    <location>
        <begin position="210"/>
        <end position="451"/>
    </location>
</feature>
<evidence type="ECO:0000259" key="3">
    <source>
        <dbReference type="Pfam" id="PF07910"/>
    </source>
</evidence>
<evidence type="ECO:0000313" key="4">
    <source>
        <dbReference type="EMBL" id="KFH46223.1"/>
    </source>
</evidence>
<feature type="compositionally biased region" description="Polar residues" evidence="2">
    <location>
        <begin position="85"/>
        <end position="99"/>
    </location>
</feature>
<protein>
    <submittedName>
        <fullName evidence="4">Zinc finger protein-like protein</fullName>
    </submittedName>
</protein>
<keyword evidence="5" id="KW-1185">Reference proteome</keyword>
<dbReference type="GO" id="GO:0016787">
    <property type="term" value="F:hydrolase activity"/>
    <property type="evidence" value="ECO:0007669"/>
    <property type="project" value="UniProtKB-KW"/>
</dbReference>
<dbReference type="Pfam" id="PF07910">
    <property type="entry name" value="Peptidase_C78"/>
    <property type="match status" value="1"/>
</dbReference>
<feature type="compositionally biased region" description="Polar residues" evidence="2">
    <location>
        <begin position="130"/>
        <end position="140"/>
    </location>
</feature>
<accession>A0A086TA41</accession>
<organism evidence="4 5">
    <name type="scientific">Hapsidospora chrysogenum (strain ATCC 11550 / CBS 779.69 / DSM 880 / IAM 14645 / JCM 23072 / IMI 49137)</name>
    <name type="common">Acremonium chrysogenum</name>
    <dbReference type="NCBI Taxonomy" id="857340"/>
    <lineage>
        <taxon>Eukaryota</taxon>
        <taxon>Fungi</taxon>
        <taxon>Dikarya</taxon>
        <taxon>Ascomycota</taxon>
        <taxon>Pezizomycotina</taxon>
        <taxon>Sordariomycetes</taxon>
        <taxon>Hypocreomycetidae</taxon>
        <taxon>Hypocreales</taxon>
        <taxon>Bionectriaceae</taxon>
        <taxon>Hapsidospora</taxon>
    </lineage>
</organism>
<dbReference type="EMBL" id="JPKY01000021">
    <property type="protein sequence ID" value="KFH46223.1"/>
    <property type="molecule type" value="Genomic_DNA"/>
</dbReference>
<dbReference type="HOGENOM" id="CLU_013053_3_0_1"/>